<protein>
    <recommendedName>
        <fullName evidence="5">HTH luxR-type domain-containing protein</fullName>
    </recommendedName>
</protein>
<dbReference type="SUPFAM" id="SSF46894">
    <property type="entry name" value="C-terminal effector domain of the bipartite response regulators"/>
    <property type="match status" value="1"/>
</dbReference>
<feature type="domain" description="HTH luxR-type" evidence="5">
    <location>
        <begin position="314"/>
        <end position="379"/>
    </location>
</feature>
<evidence type="ECO:0000259" key="5">
    <source>
        <dbReference type="PROSITE" id="PS50043"/>
    </source>
</evidence>
<keyword evidence="7" id="KW-1185">Reference proteome</keyword>
<dbReference type="EMBL" id="BAABJP010000062">
    <property type="protein sequence ID" value="GAA5174303.1"/>
    <property type="molecule type" value="Genomic_DNA"/>
</dbReference>
<dbReference type="SMART" id="SM00065">
    <property type="entry name" value="GAF"/>
    <property type="match status" value="1"/>
</dbReference>
<accession>A0ABP9RBZ2</accession>
<dbReference type="PRINTS" id="PR00038">
    <property type="entry name" value="HTHLUXR"/>
</dbReference>
<comment type="caution">
    <text evidence="6">The sequence shown here is derived from an EMBL/GenBank/DDBJ whole genome shotgun (WGS) entry which is preliminary data.</text>
</comment>
<evidence type="ECO:0000313" key="6">
    <source>
        <dbReference type="EMBL" id="GAA5174303.1"/>
    </source>
</evidence>
<evidence type="ECO:0000256" key="2">
    <source>
        <dbReference type="ARBA" id="ARBA00023125"/>
    </source>
</evidence>
<gene>
    <name evidence="6" type="ORF">GCM10023321_77810</name>
</gene>
<name>A0ABP9RBZ2_9PSEU</name>
<dbReference type="PANTHER" id="PTHR44688:SF25">
    <property type="entry name" value="HTH LUXR-TYPE DOMAIN-CONTAINING PROTEIN"/>
    <property type="match status" value="1"/>
</dbReference>
<keyword evidence="2" id="KW-0238">DNA-binding</keyword>
<dbReference type="InterPro" id="IPR029016">
    <property type="entry name" value="GAF-like_dom_sf"/>
</dbReference>
<dbReference type="Gene3D" id="3.30.450.40">
    <property type="match status" value="1"/>
</dbReference>
<keyword evidence="1" id="KW-0805">Transcription regulation</keyword>
<feature type="region of interest" description="Disordered" evidence="4">
    <location>
        <begin position="292"/>
        <end position="315"/>
    </location>
</feature>
<dbReference type="InterPro" id="IPR003018">
    <property type="entry name" value="GAF"/>
</dbReference>
<sequence>MDARPWRVTGHPLSRVSREQTLCAVRRAGEVLDWEDPPGPPDIADHAAARAVLTRAWRETADALTSCAPADARRLAELVGLLRQVKAAEDEVRDEQLAHQARTAQLVREALAALHGVGSVDELVAIAPAAAAAIGFDRVVLSRIEGSTWVPATAHVVRDEKWGEEIVRSGRDDPRVLDSSLLETQIVRRRRPLVVGDVTGRPNLHDAMITASRTRSYAAAPIVGWDEVIGFLHADCYHQARHLDARDRDLLWMFCDGLGYLVSRTVALDAVDAARGELDRLTSGVRSATGVWGWGAPESDRPEPGTLGGQRTASRGLEGSLTRREVDVLRLMANGCTNGQIARRLVISEGTVKSHVKHILRKLDSANRAEAVSRWLHETHLGGDKGLRLAANLV</sequence>
<dbReference type="Proteomes" id="UP001428817">
    <property type="component" value="Unassembled WGS sequence"/>
</dbReference>
<dbReference type="PROSITE" id="PS50043">
    <property type="entry name" value="HTH_LUXR_2"/>
    <property type="match status" value="1"/>
</dbReference>
<dbReference type="RefSeq" id="WP_185062042.1">
    <property type="nucleotide sequence ID" value="NZ_BAABJP010000062.1"/>
</dbReference>
<dbReference type="PROSITE" id="PS00622">
    <property type="entry name" value="HTH_LUXR_1"/>
    <property type="match status" value="1"/>
</dbReference>
<evidence type="ECO:0000256" key="4">
    <source>
        <dbReference type="SAM" id="MobiDB-lite"/>
    </source>
</evidence>
<evidence type="ECO:0000256" key="1">
    <source>
        <dbReference type="ARBA" id="ARBA00023015"/>
    </source>
</evidence>
<dbReference type="CDD" id="cd06170">
    <property type="entry name" value="LuxR_C_like"/>
    <property type="match status" value="1"/>
</dbReference>
<keyword evidence="3" id="KW-0804">Transcription</keyword>
<dbReference type="PANTHER" id="PTHR44688">
    <property type="entry name" value="DNA-BINDING TRANSCRIPTIONAL ACTIVATOR DEVR_DOSR"/>
    <property type="match status" value="1"/>
</dbReference>
<dbReference type="InterPro" id="IPR000792">
    <property type="entry name" value="Tscrpt_reg_LuxR_C"/>
</dbReference>
<dbReference type="Gene3D" id="1.10.10.10">
    <property type="entry name" value="Winged helix-like DNA-binding domain superfamily/Winged helix DNA-binding domain"/>
    <property type="match status" value="1"/>
</dbReference>
<proteinExistence type="predicted"/>
<dbReference type="SUPFAM" id="SSF55781">
    <property type="entry name" value="GAF domain-like"/>
    <property type="match status" value="1"/>
</dbReference>
<dbReference type="InterPro" id="IPR036388">
    <property type="entry name" value="WH-like_DNA-bd_sf"/>
</dbReference>
<evidence type="ECO:0000313" key="7">
    <source>
        <dbReference type="Proteomes" id="UP001428817"/>
    </source>
</evidence>
<dbReference type="Pfam" id="PF00196">
    <property type="entry name" value="GerE"/>
    <property type="match status" value="1"/>
</dbReference>
<reference evidence="7" key="1">
    <citation type="journal article" date="2019" name="Int. J. Syst. Evol. Microbiol.">
        <title>The Global Catalogue of Microorganisms (GCM) 10K type strain sequencing project: providing services to taxonomists for standard genome sequencing and annotation.</title>
        <authorList>
            <consortium name="The Broad Institute Genomics Platform"/>
            <consortium name="The Broad Institute Genome Sequencing Center for Infectious Disease"/>
            <person name="Wu L."/>
            <person name="Ma J."/>
        </authorList>
    </citation>
    <scope>NUCLEOTIDE SEQUENCE [LARGE SCALE GENOMIC DNA]</scope>
    <source>
        <strain evidence="7">JCM 18303</strain>
    </source>
</reference>
<dbReference type="SMART" id="SM00421">
    <property type="entry name" value="HTH_LUXR"/>
    <property type="match status" value="1"/>
</dbReference>
<evidence type="ECO:0000256" key="3">
    <source>
        <dbReference type="ARBA" id="ARBA00023163"/>
    </source>
</evidence>
<dbReference type="InterPro" id="IPR016032">
    <property type="entry name" value="Sig_transdc_resp-reg_C-effctor"/>
</dbReference>
<organism evidence="6 7">
    <name type="scientific">Pseudonocardia eucalypti</name>
    <dbReference type="NCBI Taxonomy" id="648755"/>
    <lineage>
        <taxon>Bacteria</taxon>
        <taxon>Bacillati</taxon>
        <taxon>Actinomycetota</taxon>
        <taxon>Actinomycetes</taxon>
        <taxon>Pseudonocardiales</taxon>
        <taxon>Pseudonocardiaceae</taxon>
        <taxon>Pseudonocardia</taxon>
    </lineage>
</organism>
<dbReference type="Pfam" id="PF13185">
    <property type="entry name" value="GAF_2"/>
    <property type="match status" value="1"/>
</dbReference>